<dbReference type="EMBL" id="DS113681">
    <property type="protein sequence ID" value="EAX98308.1"/>
    <property type="molecule type" value="Genomic_DNA"/>
</dbReference>
<feature type="domain" description="Initiator binding" evidence="1">
    <location>
        <begin position="26"/>
        <end position="148"/>
    </location>
</feature>
<evidence type="ECO:0000313" key="2">
    <source>
        <dbReference type="EMBL" id="EAX98308.1"/>
    </source>
</evidence>
<dbReference type="OrthoDB" id="10531468at2759"/>
<accession>A2F9Y0</accession>
<organism evidence="2 3">
    <name type="scientific">Trichomonas vaginalis (strain ATCC PRA-98 / G3)</name>
    <dbReference type="NCBI Taxonomy" id="412133"/>
    <lineage>
        <taxon>Eukaryota</taxon>
        <taxon>Metamonada</taxon>
        <taxon>Parabasalia</taxon>
        <taxon>Trichomonadida</taxon>
        <taxon>Trichomonadidae</taxon>
        <taxon>Trichomonas</taxon>
    </lineage>
</organism>
<dbReference type="KEGG" id="tva:4756105"/>
<dbReference type="RefSeq" id="XP_001311238.1">
    <property type="nucleotide sequence ID" value="XM_001311237.1"/>
</dbReference>
<dbReference type="AlphaFoldDB" id="A2F9Y0"/>
<dbReference type="Proteomes" id="UP000001542">
    <property type="component" value="Unassembled WGS sequence"/>
</dbReference>
<proteinExistence type="predicted"/>
<protein>
    <recommendedName>
        <fullName evidence="1">Initiator binding domain-containing protein</fullName>
    </recommendedName>
</protein>
<name>A2F9Y0_TRIV3</name>
<evidence type="ECO:0000259" key="1">
    <source>
        <dbReference type="Pfam" id="PF10416"/>
    </source>
</evidence>
<reference evidence="2" key="2">
    <citation type="journal article" date="2007" name="Science">
        <title>Draft genome sequence of the sexually transmitted pathogen Trichomonas vaginalis.</title>
        <authorList>
            <person name="Carlton J.M."/>
            <person name="Hirt R.P."/>
            <person name="Silva J.C."/>
            <person name="Delcher A.L."/>
            <person name="Schatz M."/>
            <person name="Zhao Q."/>
            <person name="Wortman J.R."/>
            <person name="Bidwell S.L."/>
            <person name="Alsmark U.C.M."/>
            <person name="Besteiro S."/>
            <person name="Sicheritz-Ponten T."/>
            <person name="Noel C.J."/>
            <person name="Dacks J.B."/>
            <person name="Foster P.G."/>
            <person name="Simillion C."/>
            <person name="Van de Peer Y."/>
            <person name="Miranda-Saavedra D."/>
            <person name="Barton G.J."/>
            <person name="Westrop G.D."/>
            <person name="Mueller S."/>
            <person name="Dessi D."/>
            <person name="Fiori P.L."/>
            <person name="Ren Q."/>
            <person name="Paulsen I."/>
            <person name="Zhang H."/>
            <person name="Bastida-Corcuera F.D."/>
            <person name="Simoes-Barbosa A."/>
            <person name="Brown M.T."/>
            <person name="Hayes R.D."/>
            <person name="Mukherjee M."/>
            <person name="Okumura C.Y."/>
            <person name="Schneider R."/>
            <person name="Smith A.J."/>
            <person name="Vanacova S."/>
            <person name="Villalvazo M."/>
            <person name="Haas B.J."/>
            <person name="Pertea M."/>
            <person name="Feldblyum T.V."/>
            <person name="Utterback T.R."/>
            <person name="Shu C.L."/>
            <person name="Osoegawa K."/>
            <person name="de Jong P.J."/>
            <person name="Hrdy I."/>
            <person name="Horvathova L."/>
            <person name="Zubacova Z."/>
            <person name="Dolezal P."/>
            <person name="Malik S.B."/>
            <person name="Logsdon J.M. Jr."/>
            <person name="Henze K."/>
            <person name="Gupta A."/>
            <person name="Wang C.C."/>
            <person name="Dunne R.L."/>
            <person name="Upcroft J.A."/>
            <person name="Upcroft P."/>
            <person name="White O."/>
            <person name="Salzberg S.L."/>
            <person name="Tang P."/>
            <person name="Chiu C.-H."/>
            <person name="Lee Y.-S."/>
            <person name="Embley T.M."/>
            <person name="Coombs G.H."/>
            <person name="Mottram J.C."/>
            <person name="Tachezy J."/>
            <person name="Fraser-Liggett C.M."/>
            <person name="Johnson P.J."/>
        </authorList>
    </citation>
    <scope>NUCLEOTIDE SEQUENCE [LARGE SCALE GENOMIC DNA]</scope>
    <source>
        <strain evidence="2">G3</strain>
    </source>
</reference>
<dbReference type="Pfam" id="PF10416">
    <property type="entry name" value="IBD"/>
    <property type="match status" value="1"/>
</dbReference>
<dbReference type="VEuPathDB" id="TrichDB:TVAG_018440"/>
<dbReference type="InterPro" id="IPR018845">
    <property type="entry name" value="Initiator-bd"/>
</dbReference>
<gene>
    <name evidence="2" type="ORF">TVAG_018440</name>
</gene>
<sequence length="282" mass="32075">MRADNTLIDEPDHEPPAVYWDMLSQDDQTTFQQLRSSFLGENVPSKNRHQASFQKDLMRISEYIDRRPDQQDIRSIVCGIYFGGSYVCVNTRQLKYLVGRCKSSINNGLQSLGYISSKTRVRQVIGSLLPALQHNGPVIRQWTLRQAEASAVPLSFRLNTVNPTPIPKNPQPINKQRAPFPTPIINMDYRPPPREADTNMLLVPSSLPRVQADFFAIPPISEQIRPEPPKPAIPRPLSTPVLDDGFYNLFDDAFYQTPSDSHDTDFIFGESISTERSWFDID</sequence>
<dbReference type="VEuPathDB" id="TrichDB:TVAGG3_0506410"/>
<keyword evidence="3" id="KW-1185">Reference proteome</keyword>
<dbReference type="InParanoid" id="A2F9Y0"/>
<evidence type="ECO:0000313" key="3">
    <source>
        <dbReference type="Proteomes" id="UP000001542"/>
    </source>
</evidence>
<reference evidence="2" key="1">
    <citation type="submission" date="2006-10" db="EMBL/GenBank/DDBJ databases">
        <authorList>
            <person name="Amadeo P."/>
            <person name="Zhao Q."/>
            <person name="Wortman J."/>
            <person name="Fraser-Liggett C."/>
            <person name="Carlton J."/>
        </authorList>
    </citation>
    <scope>NUCLEOTIDE SEQUENCE</scope>
    <source>
        <strain evidence="2">G3</strain>
    </source>
</reference>